<evidence type="ECO:0000313" key="3">
    <source>
        <dbReference type="EMBL" id="MCQ5341730.1"/>
    </source>
</evidence>
<gene>
    <name evidence="3" type="ORF">NE675_01585</name>
</gene>
<evidence type="ECO:0000256" key="1">
    <source>
        <dbReference type="SAM" id="Coils"/>
    </source>
</evidence>
<accession>A0ABT1SPE0</accession>
<keyword evidence="1" id="KW-0175">Coiled coil</keyword>
<keyword evidence="2" id="KW-0472">Membrane</keyword>
<dbReference type="Proteomes" id="UP001206692">
    <property type="component" value="Unassembled WGS sequence"/>
</dbReference>
<keyword evidence="2" id="KW-0812">Transmembrane</keyword>
<organism evidence="3 4">
    <name type="scientific">Megasphaera massiliensis</name>
    <dbReference type="NCBI Taxonomy" id="1232428"/>
    <lineage>
        <taxon>Bacteria</taxon>
        <taxon>Bacillati</taxon>
        <taxon>Bacillota</taxon>
        <taxon>Negativicutes</taxon>
        <taxon>Veillonellales</taxon>
        <taxon>Veillonellaceae</taxon>
        <taxon>Megasphaera</taxon>
    </lineage>
</organism>
<keyword evidence="2" id="KW-1133">Transmembrane helix</keyword>
<dbReference type="RefSeq" id="WP_062412959.1">
    <property type="nucleotide sequence ID" value="NZ_JAJCIO010000001.1"/>
</dbReference>
<name>A0ABT1SPE0_9FIRM</name>
<feature type="coiled-coil region" evidence="1">
    <location>
        <begin position="198"/>
        <end position="225"/>
    </location>
</feature>
<feature type="transmembrane region" description="Helical" evidence="2">
    <location>
        <begin position="497"/>
        <end position="517"/>
    </location>
</feature>
<feature type="transmembrane region" description="Helical" evidence="2">
    <location>
        <begin position="442"/>
        <end position="460"/>
    </location>
</feature>
<keyword evidence="4" id="KW-1185">Reference proteome</keyword>
<evidence type="ECO:0000313" key="4">
    <source>
        <dbReference type="Proteomes" id="UP001206692"/>
    </source>
</evidence>
<comment type="caution">
    <text evidence="3">The sequence shown here is derived from an EMBL/GenBank/DDBJ whole genome shotgun (WGS) entry which is preliminary data.</text>
</comment>
<feature type="transmembrane region" description="Helical" evidence="2">
    <location>
        <begin position="391"/>
        <end position="421"/>
    </location>
</feature>
<reference evidence="3 4" key="1">
    <citation type="submission" date="2022-06" db="EMBL/GenBank/DDBJ databases">
        <title>Isolation of gut microbiota from human fecal samples.</title>
        <authorList>
            <person name="Pamer E.G."/>
            <person name="Barat B."/>
            <person name="Waligurski E."/>
            <person name="Medina S."/>
            <person name="Paddock L."/>
            <person name="Mostad J."/>
        </authorList>
    </citation>
    <scope>NUCLEOTIDE SEQUENCE [LARGE SCALE GENOMIC DNA]</scope>
    <source>
        <strain evidence="3 4">DFI.1.1</strain>
    </source>
</reference>
<feature type="transmembrane region" description="Helical" evidence="2">
    <location>
        <begin position="466"/>
        <end position="485"/>
    </location>
</feature>
<proteinExistence type="predicted"/>
<sequence length="518" mass="56084">MPIPLLIAGAVIVAGVAAHSKASDVNEEAKNIASHADSIYSSQKWRTEKAKKNVLHELEKVGRQKQMILLYPMKSFLETYGRLKKVGLIKSQGIEELENLPQFNFGDQDALQLEKLTDIYQSVKSSAAEGAAAGALAGLAATGTGGLLTAAGTAGTFSAVGVAGAAVDIAGTAIGAVAAAPLALFVAPVAVFTGLSALSNANENLSKAKSSLAQAERACEEMENIAVLCEGIVKKADMFEKLMLNLTELFSQCLVLQNAIIRKKDKKKQRLSRDAFTDEELKVFAVSRSLAGALKALIDVPILDDGEISQEAEQKYQTVLNSLPSYENNVKEIQTVAKGLKVNVKKEKQLLLEPVADAIMEENPKCAGRERPTGPFADGWRNKAFVFSIRLLATVLMCISLYFGTYSILLQGGLLAILCYLSSIDEKYSFWHKKKVHLIGRIFLGLAGLYLMGRGVAVFWTQSRYLASLGWFLFGLFLGVCGLISDKDDNETYTKTVMFIPFIILVAQIAGKILGWIF</sequence>
<dbReference type="EMBL" id="JANGEW010000001">
    <property type="protein sequence ID" value="MCQ5341730.1"/>
    <property type="molecule type" value="Genomic_DNA"/>
</dbReference>
<evidence type="ECO:0000256" key="2">
    <source>
        <dbReference type="SAM" id="Phobius"/>
    </source>
</evidence>
<protein>
    <submittedName>
        <fullName evidence="3">Uncharacterized protein</fullName>
    </submittedName>
</protein>